<feature type="transmembrane region" description="Helical" evidence="1">
    <location>
        <begin position="269"/>
        <end position="296"/>
    </location>
</feature>
<feature type="transmembrane region" description="Helical" evidence="1">
    <location>
        <begin position="62"/>
        <end position="80"/>
    </location>
</feature>
<evidence type="ECO:0000313" key="2">
    <source>
        <dbReference type="EMBL" id="GCF93215.1"/>
    </source>
</evidence>
<name>A0A4P5P5T2_9ENTE</name>
<feature type="transmembrane region" description="Helical" evidence="1">
    <location>
        <begin position="308"/>
        <end position="326"/>
    </location>
</feature>
<dbReference type="AlphaFoldDB" id="A0A4P5P5T2"/>
<protein>
    <submittedName>
        <fullName evidence="2">Membrane protein</fullName>
    </submittedName>
</protein>
<feature type="transmembrane region" description="Helical" evidence="1">
    <location>
        <begin position="87"/>
        <end position="104"/>
    </location>
</feature>
<proteinExistence type="predicted"/>
<comment type="caution">
    <text evidence="2">The sequence shown here is derived from an EMBL/GenBank/DDBJ whole genome shotgun (WGS) entry which is preliminary data.</text>
</comment>
<feature type="transmembrane region" description="Helical" evidence="1">
    <location>
        <begin position="378"/>
        <end position="400"/>
    </location>
</feature>
<feature type="transmembrane region" description="Helical" evidence="1">
    <location>
        <begin position="12"/>
        <end position="32"/>
    </location>
</feature>
<keyword evidence="1" id="KW-1133">Transmembrane helix</keyword>
<keyword evidence="1" id="KW-0472">Membrane</keyword>
<reference evidence="3" key="1">
    <citation type="submission" date="2019-02" db="EMBL/GenBank/DDBJ databases">
        <title>Draft genome sequence of Enterococcus sp. Gos25-1.</title>
        <authorList>
            <person name="Tanaka N."/>
            <person name="Shiwa Y."/>
            <person name="Fujita N."/>
        </authorList>
    </citation>
    <scope>NUCLEOTIDE SEQUENCE [LARGE SCALE GENOMIC DNA]</scope>
    <source>
        <strain evidence="3">Gos25-1</strain>
    </source>
</reference>
<accession>A0A4P5P5T2</accession>
<keyword evidence="1" id="KW-0812">Transmembrane</keyword>
<feature type="transmembrane region" description="Helical" evidence="1">
    <location>
        <begin position="229"/>
        <end position="249"/>
    </location>
</feature>
<feature type="transmembrane region" description="Helical" evidence="1">
    <location>
        <begin position="132"/>
        <end position="150"/>
    </location>
</feature>
<dbReference type="InterPro" id="IPR011470">
    <property type="entry name" value="DUF1576"/>
</dbReference>
<evidence type="ECO:0000256" key="1">
    <source>
        <dbReference type="SAM" id="Phobius"/>
    </source>
</evidence>
<organism evidence="2 3">
    <name type="scientific">Enterococcus florum</name>
    <dbReference type="NCBI Taxonomy" id="2480627"/>
    <lineage>
        <taxon>Bacteria</taxon>
        <taxon>Bacillati</taxon>
        <taxon>Bacillota</taxon>
        <taxon>Bacilli</taxon>
        <taxon>Lactobacillales</taxon>
        <taxon>Enterococcaceae</taxon>
        <taxon>Enterococcus</taxon>
    </lineage>
</organism>
<evidence type="ECO:0000313" key="3">
    <source>
        <dbReference type="Proteomes" id="UP000290567"/>
    </source>
</evidence>
<keyword evidence="3" id="KW-1185">Reference proteome</keyword>
<dbReference type="EMBL" id="BJCC01000009">
    <property type="protein sequence ID" value="GCF93215.1"/>
    <property type="molecule type" value="Genomic_DNA"/>
</dbReference>
<feature type="transmembrane region" description="Helical" evidence="1">
    <location>
        <begin position="110"/>
        <end position="125"/>
    </location>
</feature>
<gene>
    <name evidence="2" type="ORF">NRIC_11060</name>
</gene>
<dbReference type="RefSeq" id="WP_227873745.1">
    <property type="nucleotide sequence ID" value="NZ_BJCC01000009.1"/>
</dbReference>
<feature type="transmembrane region" description="Helical" evidence="1">
    <location>
        <begin position="191"/>
        <end position="209"/>
    </location>
</feature>
<dbReference type="Proteomes" id="UP000290567">
    <property type="component" value="Unassembled WGS sequence"/>
</dbReference>
<dbReference type="Pfam" id="PF07613">
    <property type="entry name" value="DUF1576"/>
    <property type="match status" value="2"/>
</dbReference>
<feature type="transmembrane region" description="Helical" evidence="1">
    <location>
        <begin position="156"/>
        <end position="179"/>
    </location>
</feature>
<sequence>MANKKHHFLSTTTVFNFLLVYGLSLTIIPFLMDTPQALLVGMYKIITSSSNLISDYVHIADAPAAFLNSGLLTLSSLFLLRKHKHHFCGLTVSVIMMLSGFSFFGKNIVNSAPILLGCLLYLKIHHSGRQDLLVMGLLSTCLSPIVSIIYTSPNHFFISNPLIALIAGSLIGYTILPIFDYLKVHTKELNLYNMGFSAGFIGVLGNFATRNILSIQVVPHAPSFDHHRVLLYFLLSLFTVPILVFLYTYKKNYFHQKGLLLDLKKIVRFSLYGYLGIAFTLVLRVPLSGILVGSILTFAGFSMYNFKFRYYFFPAAGVLLSALLFYRDAATTNNIVVMLFASTLSPMTRKYGMITGTFSGGLFSLITRNTHHLTAGINLYNCGFAGGITVLFMDFIRLLFLKHAGLNAYSQNFYARIIAFEKRVLLKFSLMFQSFSKAD</sequence>